<dbReference type="RefSeq" id="WP_137064490.1">
    <property type="nucleotide sequence ID" value="NZ_CP040748.1"/>
</dbReference>
<comment type="caution">
    <text evidence="1">The sequence shown here is derived from an EMBL/GenBank/DDBJ whole genome shotgun (WGS) entry which is preliminary data.</text>
</comment>
<sequence>MNTRQDDARAAKDTAIAEVLADGHVEIDLADPPTREELGLVGDADDAYLENKDLSSFRVTVTFSDGHVLSTDHVNVLGVRTAASGEVDRLLVGVHQLSLDDVAQRLETAVGDFGVDPGDVRSFLSSAESAPDLGRIVTATLPTTGIAAPETLEIEPTVNEDQQNNLINYRISFEPRAAS</sequence>
<organism evidence="1 2">
    <name type="scientific">Nocardioides jishulii</name>
    <dbReference type="NCBI Taxonomy" id="2575440"/>
    <lineage>
        <taxon>Bacteria</taxon>
        <taxon>Bacillati</taxon>
        <taxon>Actinomycetota</taxon>
        <taxon>Actinomycetes</taxon>
        <taxon>Propionibacteriales</taxon>
        <taxon>Nocardioidaceae</taxon>
        <taxon>Nocardioides</taxon>
    </lineage>
</organism>
<evidence type="ECO:0000313" key="1">
    <source>
        <dbReference type="EMBL" id="TKI64026.1"/>
    </source>
</evidence>
<accession>A0A4U2YRD9</accession>
<evidence type="ECO:0000313" key="2">
    <source>
        <dbReference type="Proteomes" id="UP000307808"/>
    </source>
</evidence>
<keyword evidence="2" id="KW-1185">Reference proteome</keyword>
<dbReference type="AlphaFoldDB" id="A0A4U2YRD9"/>
<gene>
    <name evidence="1" type="ORF">FC770_02280</name>
</gene>
<reference evidence="1 2" key="1">
    <citation type="submission" date="2019-04" db="EMBL/GenBank/DDBJ databases">
        <authorList>
            <person name="Dong K."/>
        </authorList>
    </citation>
    <scope>NUCLEOTIDE SEQUENCE [LARGE SCALE GENOMIC DNA]</scope>
    <source>
        <strain evidence="2">dk3543</strain>
    </source>
</reference>
<name>A0A4U2YRD9_9ACTN</name>
<dbReference type="EMBL" id="SZPY01000001">
    <property type="protein sequence ID" value="TKI64026.1"/>
    <property type="molecule type" value="Genomic_DNA"/>
</dbReference>
<proteinExistence type="predicted"/>
<dbReference type="Proteomes" id="UP000307808">
    <property type="component" value="Unassembled WGS sequence"/>
</dbReference>
<protein>
    <submittedName>
        <fullName evidence="1">Uncharacterized protein</fullName>
    </submittedName>
</protein>